<protein>
    <recommendedName>
        <fullName evidence="3">MazG nucleotide pyrophosphohydrolase</fullName>
    </recommendedName>
</protein>
<name>A0A1G2LNH1_9BACT</name>
<evidence type="ECO:0000313" key="2">
    <source>
        <dbReference type="Proteomes" id="UP000177171"/>
    </source>
</evidence>
<organism evidence="1 2">
    <name type="scientific">Candidatus Sungbacteria bacterium RIFCSPLOWO2_12_FULL_41_11</name>
    <dbReference type="NCBI Taxonomy" id="1802286"/>
    <lineage>
        <taxon>Bacteria</taxon>
        <taxon>Candidatus Sungiibacteriota</taxon>
    </lineage>
</organism>
<comment type="caution">
    <text evidence="1">The sequence shown here is derived from an EMBL/GenBank/DDBJ whole genome shotgun (WGS) entry which is preliminary data.</text>
</comment>
<accession>A0A1G2LNH1</accession>
<dbReference type="Proteomes" id="UP000177171">
    <property type="component" value="Unassembled WGS sequence"/>
</dbReference>
<dbReference type="EMBL" id="MHQY01000033">
    <property type="protein sequence ID" value="OHA13168.1"/>
    <property type="molecule type" value="Genomic_DNA"/>
</dbReference>
<sequence length="141" mass="16535">MKSVVICGSQRYKEEIKKFANRLRELGVPIVFEPNFERQRKKMLAKAEKERLKIKSYRDRVPAMVHEHFDRIRKADVGYFYNKNGYLGVNSTLELGFAHGKNMVIYALEPEREVAEGGEICRDILYTEIIETPEELVKRLI</sequence>
<gene>
    <name evidence="1" type="ORF">A3G49_02275</name>
</gene>
<dbReference type="AlphaFoldDB" id="A0A1G2LNH1"/>
<evidence type="ECO:0000313" key="1">
    <source>
        <dbReference type="EMBL" id="OHA13168.1"/>
    </source>
</evidence>
<reference evidence="1 2" key="1">
    <citation type="journal article" date="2016" name="Nat. Commun.">
        <title>Thousands of microbial genomes shed light on interconnected biogeochemical processes in an aquifer system.</title>
        <authorList>
            <person name="Anantharaman K."/>
            <person name="Brown C.T."/>
            <person name="Hug L.A."/>
            <person name="Sharon I."/>
            <person name="Castelle C.J."/>
            <person name="Probst A.J."/>
            <person name="Thomas B.C."/>
            <person name="Singh A."/>
            <person name="Wilkins M.J."/>
            <person name="Karaoz U."/>
            <person name="Brodie E.L."/>
            <person name="Williams K.H."/>
            <person name="Hubbard S.S."/>
            <person name="Banfield J.F."/>
        </authorList>
    </citation>
    <scope>NUCLEOTIDE SEQUENCE [LARGE SCALE GENOMIC DNA]</scope>
</reference>
<proteinExistence type="predicted"/>
<evidence type="ECO:0008006" key="3">
    <source>
        <dbReference type="Google" id="ProtNLM"/>
    </source>
</evidence>